<evidence type="ECO:0000256" key="8">
    <source>
        <dbReference type="SAM" id="MobiDB-lite"/>
    </source>
</evidence>
<evidence type="ECO:0000256" key="1">
    <source>
        <dbReference type="ARBA" id="ARBA00004651"/>
    </source>
</evidence>
<dbReference type="InterPro" id="IPR000060">
    <property type="entry name" value="BCCT_transptr"/>
</dbReference>
<feature type="transmembrane region" description="Helical" evidence="9">
    <location>
        <begin position="217"/>
        <end position="239"/>
    </location>
</feature>
<dbReference type="InterPro" id="IPR018093">
    <property type="entry name" value="BCCT_CS"/>
</dbReference>
<evidence type="ECO:0000256" key="7">
    <source>
        <dbReference type="ARBA" id="ARBA00023136"/>
    </source>
</evidence>
<evidence type="ECO:0000256" key="9">
    <source>
        <dbReference type="SAM" id="Phobius"/>
    </source>
</evidence>
<feature type="transmembrane region" description="Helical" evidence="9">
    <location>
        <begin position="163"/>
        <end position="186"/>
    </location>
</feature>
<dbReference type="NCBIfam" id="NF007399">
    <property type="entry name" value="PRK09928.1"/>
    <property type="match status" value="1"/>
</dbReference>
<feature type="transmembrane region" description="Helical" evidence="9">
    <location>
        <begin position="472"/>
        <end position="492"/>
    </location>
</feature>
<accession>A0ABW2Q686</accession>
<dbReference type="Pfam" id="PF02028">
    <property type="entry name" value="BCCT"/>
    <property type="match status" value="1"/>
</dbReference>
<dbReference type="EMBL" id="JBHTCQ010000001">
    <property type="protein sequence ID" value="MFC7405003.1"/>
    <property type="molecule type" value="Genomic_DNA"/>
</dbReference>
<dbReference type="RefSeq" id="WP_382392929.1">
    <property type="nucleotide sequence ID" value="NZ_JBHTCQ010000001.1"/>
</dbReference>
<comment type="similarity">
    <text evidence="2">Belongs to the BCCT transporter (TC 2.A.15) family.</text>
</comment>
<dbReference type="PROSITE" id="PS01303">
    <property type="entry name" value="BCCT"/>
    <property type="match status" value="1"/>
</dbReference>
<protein>
    <submittedName>
        <fullName evidence="10">Choline BCCT transporter BetT</fullName>
    </submittedName>
</protein>
<keyword evidence="11" id="KW-1185">Reference proteome</keyword>
<feature type="transmembrane region" description="Helical" evidence="9">
    <location>
        <begin position="74"/>
        <end position="94"/>
    </location>
</feature>
<dbReference type="PANTHER" id="PTHR30047">
    <property type="entry name" value="HIGH-AFFINITY CHOLINE TRANSPORT PROTEIN-RELATED"/>
    <property type="match status" value="1"/>
</dbReference>
<sequence>MSQEPPAGPTAEAHDGPPEPSSIATRAPEKAKLNLRVFVPAALGIVAVTLWAMLAPTRAYETIVAIVSWISKNLGWYYILTATAVIVFVIFIAVSRVGTTRLGPNHSKPQYSLFSWTAMLFAAGIGIDLMFYSVAEPVTQYYGPPSGPGETVPAAEQAVVWTLFHYGVTGWAMYALMGIAFAYFAYRFNMPLSIRSALYPIIGRRVHGAAGDAVDTAALLGTIFGIATSLGIGVVQLNYGLLLLFGVPEGIGAQIGLIALAVIMATVSAVAGIDKGIRRMSELNVLLAIGILVYITITGQTAFLMDALVLNVGDYLSGFADMTLNTFGFDRPDQWMMDWTLFFWAWWIAWAPFVGLFLARISRGRTIRQFVAGTLTVPFLFILVWISVFGNSALRRVLGGNDEFGQTAMNTPERAFYSLLEQYPGAPPLIAVATFTGLLFYVTSADSGALVMSTFSSTIEDPRRDGAIPIRIFWSVTTGALTLAMLLAGGIFTLQYATIIIGLPFSVVMYLIMFGLYRSLRFEAAQADSLGVAMPGALSGRAGDGPPRGWRQRLARAMSYPGPKQTQRYMDTVALPAATEVADELRDQGADVELTDGPVDGVGVSQLCLTVHLPHERDFRYQIYPVEHATPTYAPRAQSTDDRYFRLEVCNLTGSHGYDLLGYSKDQIITDILDHYERHLAFLHLQRELPGTSAMASGAGAPADWSTDFVSSKEHSG</sequence>
<evidence type="ECO:0000256" key="6">
    <source>
        <dbReference type="ARBA" id="ARBA00022989"/>
    </source>
</evidence>
<evidence type="ECO:0000256" key="5">
    <source>
        <dbReference type="ARBA" id="ARBA00022692"/>
    </source>
</evidence>
<name>A0ABW2Q686_9MICO</name>
<evidence type="ECO:0000313" key="11">
    <source>
        <dbReference type="Proteomes" id="UP001596455"/>
    </source>
</evidence>
<feature type="transmembrane region" description="Helical" evidence="9">
    <location>
        <begin position="33"/>
        <end position="54"/>
    </location>
</feature>
<comment type="subcellular location">
    <subcellularLocation>
        <location evidence="1">Cell membrane</location>
        <topology evidence="1">Multi-pass membrane protein</topology>
    </subcellularLocation>
</comment>
<feature type="transmembrane region" description="Helical" evidence="9">
    <location>
        <begin position="498"/>
        <end position="517"/>
    </location>
</feature>
<dbReference type="Proteomes" id="UP001596455">
    <property type="component" value="Unassembled WGS sequence"/>
</dbReference>
<evidence type="ECO:0000256" key="2">
    <source>
        <dbReference type="ARBA" id="ARBA00005658"/>
    </source>
</evidence>
<keyword evidence="7 9" id="KW-0472">Membrane</keyword>
<proteinExistence type="inferred from homology"/>
<feature type="region of interest" description="Disordered" evidence="8">
    <location>
        <begin position="693"/>
        <end position="717"/>
    </location>
</feature>
<organism evidence="10 11">
    <name type="scientific">Georgenia alba</name>
    <dbReference type="NCBI Taxonomy" id="2233858"/>
    <lineage>
        <taxon>Bacteria</taxon>
        <taxon>Bacillati</taxon>
        <taxon>Actinomycetota</taxon>
        <taxon>Actinomycetes</taxon>
        <taxon>Micrococcales</taxon>
        <taxon>Bogoriellaceae</taxon>
        <taxon>Georgenia</taxon>
    </lineage>
</organism>
<keyword evidence="5 9" id="KW-0812">Transmembrane</keyword>
<feature type="transmembrane region" description="Helical" evidence="9">
    <location>
        <begin position="339"/>
        <end position="358"/>
    </location>
</feature>
<evidence type="ECO:0000313" key="10">
    <source>
        <dbReference type="EMBL" id="MFC7405003.1"/>
    </source>
</evidence>
<dbReference type="PANTHER" id="PTHR30047:SF7">
    <property type="entry name" value="HIGH-AFFINITY CHOLINE TRANSPORT PROTEIN"/>
    <property type="match status" value="1"/>
</dbReference>
<feature type="transmembrane region" description="Helical" evidence="9">
    <location>
        <begin position="251"/>
        <end position="273"/>
    </location>
</feature>
<feature type="transmembrane region" description="Helical" evidence="9">
    <location>
        <begin position="114"/>
        <end position="135"/>
    </location>
</feature>
<keyword evidence="3" id="KW-0813">Transport</keyword>
<feature type="transmembrane region" description="Helical" evidence="9">
    <location>
        <begin position="429"/>
        <end position="451"/>
    </location>
</feature>
<evidence type="ECO:0000256" key="4">
    <source>
        <dbReference type="ARBA" id="ARBA00022475"/>
    </source>
</evidence>
<feature type="transmembrane region" description="Helical" evidence="9">
    <location>
        <begin position="285"/>
        <end position="305"/>
    </location>
</feature>
<comment type="caution">
    <text evidence="10">The sequence shown here is derived from an EMBL/GenBank/DDBJ whole genome shotgun (WGS) entry which is preliminary data.</text>
</comment>
<evidence type="ECO:0000256" key="3">
    <source>
        <dbReference type="ARBA" id="ARBA00022448"/>
    </source>
</evidence>
<feature type="transmembrane region" description="Helical" evidence="9">
    <location>
        <begin position="370"/>
        <end position="388"/>
    </location>
</feature>
<reference evidence="11" key="1">
    <citation type="journal article" date="2019" name="Int. J. Syst. Evol. Microbiol.">
        <title>The Global Catalogue of Microorganisms (GCM) 10K type strain sequencing project: providing services to taxonomists for standard genome sequencing and annotation.</title>
        <authorList>
            <consortium name="The Broad Institute Genomics Platform"/>
            <consortium name="The Broad Institute Genome Sequencing Center for Infectious Disease"/>
            <person name="Wu L."/>
            <person name="Ma J."/>
        </authorList>
    </citation>
    <scope>NUCLEOTIDE SEQUENCE [LARGE SCALE GENOMIC DNA]</scope>
    <source>
        <strain evidence="11">JCM 1490</strain>
    </source>
</reference>
<keyword evidence="4" id="KW-1003">Cell membrane</keyword>
<keyword evidence="6 9" id="KW-1133">Transmembrane helix</keyword>
<feature type="region of interest" description="Disordered" evidence="8">
    <location>
        <begin position="1"/>
        <end position="24"/>
    </location>
</feature>
<gene>
    <name evidence="10" type="primary">betT</name>
    <name evidence="10" type="ORF">ACFQQL_07765</name>
</gene>
<dbReference type="NCBIfam" id="TIGR00842">
    <property type="entry name" value="bcct"/>
    <property type="match status" value="1"/>
</dbReference>